<protein>
    <submittedName>
        <fullName evidence="1">Uncharacterized protein</fullName>
    </submittedName>
</protein>
<dbReference type="RefSeq" id="WP_092350833.1">
    <property type="nucleotide sequence ID" value="NZ_FNQN01000014.1"/>
</dbReference>
<organism evidence="1 2">
    <name type="scientific">Desulfuromusa kysingii</name>
    <dbReference type="NCBI Taxonomy" id="37625"/>
    <lineage>
        <taxon>Bacteria</taxon>
        <taxon>Pseudomonadati</taxon>
        <taxon>Thermodesulfobacteriota</taxon>
        <taxon>Desulfuromonadia</taxon>
        <taxon>Desulfuromonadales</taxon>
        <taxon>Geopsychrobacteraceae</taxon>
        <taxon>Desulfuromusa</taxon>
    </lineage>
</organism>
<proteinExistence type="predicted"/>
<dbReference type="STRING" id="37625.SAMN05660420_03276"/>
<keyword evidence="2" id="KW-1185">Reference proteome</keyword>
<evidence type="ECO:0000313" key="1">
    <source>
        <dbReference type="EMBL" id="SEA81562.1"/>
    </source>
</evidence>
<accession>A0A1H4EB82</accession>
<gene>
    <name evidence="1" type="ORF">SAMN05660420_03276</name>
</gene>
<dbReference type="EMBL" id="FNQN01000014">
    <property type="protein sequence ID" value="SEA81562.1"/>
    <property type="molecule type" value="Genomic_DNA"/>
</dbReference>
<sequence length="95" mass="10793">MKKIIVLLLLFVVTTDVFSLVVLRGTIQEVYPDIRSVIINQSRYQLADDAKIYLQNDTSVSLLLDKNLVGKQVIFNIYTSDSGEITLKYLAVLDR</sequence>
<name>A0A1H4EB82_9BACT</name>
<evidence type="ECO:0000313" key="2">
    <source>
        <dbReference type="Proteomes" id="UP000199409"/>
    </source>
</evidence>
<dbReference type="AlphaFoldDB" id="A0A1H4EB82"/>
<dbReference type="Proteomes" id="UP000199409">
    <property type="component" value="Unassembled WGS sequence"/>
</dbReference>
<reference evidence="1 2" key="1">
    <citation type="submission" date="2016-10" db="EMBL/GenBank/DDBJ databases">
        <authorList>
            <person name="de Groot N.N."/>
        </authorList>
    </citation>
    <scope>NUCLEOTIDE SEQUENCE [LARGE SCALE GENOMIC DNA]</scope>
    <source>
        <strain evidence="1 2">DSM 7343</strain>
    </source>
</reference>